<proteinExistence type="predicted"/>
<name>A0ABV4J7N3_9ACTN</name>
<evidence type="ECO:0000313" key="3">
    <source>
        <dbReference type="Proteomes" id="UP001567537"/>
    </source>
</evidence>
<protein>
    <submittedName>
        <fullName evidence="2">Uncharacterized protein</fullName>
    </submittedName>
</protein>
<dbReference type="RefSeq" id="WP_371244172.1">
    <property type="nucleotide sequence ID" value="NZ_JAHWZY010000059.1"/>
</dbReference>
<reference evidence="2 3" key="1">
    <citation type="journal article" date="2021" name="Res Sq">
        <title>Streptomyces Pimoensis sp. nov., Isolated From the Taklimakan Desert in Xinjiang, China.</title>
        <authorList>
            <person name="Zhang P."/>
            <person name="Luo X."/>
            <person name="Luo X."/>
            <person name="Liu Z."/>
            <person name="Xia Z."/>
            <person name="Wan C."/>
            <person name="zhang L."/>
        </authorList>
    </citation>
    <scope>NUCLEOTIDE SEQUENCE [LARGE SCALE GENOMIC DNA]</scope>
    <source>
        <strain evidence="2 3">TRM75549</strain>
    </source>
</reference>
<sequence length="184" mass="19408">MHAPSTAVPAPEWAAETTEAEHPPASLDERLTAVSDRMDERLNLAGLAVAVNTALRVPDVEPVDLADVVRVPTAVQPYRPPVDLYPTPVAALLQRAQARLERDGWCQGATVDEDGARCLYGALRAEAASTAELHDALAVLLEAIRRHCPGADTIPDANDHHLPGAAAAAGLLEEAARLADARGL</sequence>
<comment type="caution">
    <text evidence="2">The sequence shown here is derived from an EMBL/GenBank/DDBJ whole genome shotgun (WGS) entry which is preliminary data.</text>
</comment>
<gene>
    <name evidence="2" type="ORF">KYY02_31145</name>
</gene>
<organism evidence="2 3">
    <name type="scientific">Streptomyces pimonensis</name>
    <dbReference type="NCBI Taxonomy" id="2860288"/>
    <lineage>
        <taxon>Bacteria</taxon>
        <taxon>Bacillati</taxon>
        <taxon>Actinomycetota</taxon>
        <taxon>Actinomycetes</taxon>
        <taxon>Kitasatosporales</taxon>
        <taxon>Streptomycetaceae</taxon>
        <taxon>Streptomyces</taxon>
    </lineage>
</organism>
<evidence type="ECO:0000256" key="1">
    <source>
        <dbReference type="SAM" id="MobiDB-lite"/>
    </source>
</evidence>
<dbReference type="InterPro" id="IPR045677">
    <property type="entry name" value="DUF6197"/>
</dbReference>
<keyword evidence="3" id="KW-1185">Reference proteome</keyword>
<evidence type="ECO:0000313" key="2">
    <source>
        <dbReference type="EMBL" id="MEZ3182955.1"/>
    </source>
</evidence>
<feature type="compositionally biased region" description="Low complexity" evidence="1">
    <location>
        <begin position="1"/>
        <end position="17"/>
    </location>
</feature>
<dbReference type="Pfam" id="PF19698">
    <property type="entry name" value="DUF6197"/>
    <property type="match status" value="1"/>
</dbReference>
<accession>A0ABV4J7N3</accession>
<dbReference type="EMBL" id="JAHWZY010000059">
    <property type="protein sequence ID" value="MEZ3182955.1"/>
    <property type="molecule type" value="Genomic_DNA"/>
</dbReference>
<dbReference type="Proteomes" id="UP001567537">
    <property type="component" value="Unassembled WGS sequence"/>
</dbReference>
<feature type="region of interest" description="Disordered" evidence="1">
    <location>
        <begin position="1"/>
        <end position="25"/>
    </location>
</feature>